<evidence type="ECO:0000313" key="2">
    <source>
        <dbReference type="Proteomes" id="UP001162992"/>
    </source>
</evidence>
<reference evidence="2" key="1">
    <citation type="journal article" date="2024" name="Proc. Natl. Acad. Sci. U.S.A.">
        <title>Extraordinary preservation of gene collinearity over three hundred million years revealed in homosporous lycophytes.</title>
        <authorList>
            <person name="Li C."/>
            <person name="Wickell D."/>
            <person name="Kuo L.Y."/>
            <person name="Chen X."/>
            <person name="Nie B."/>
            <person name="Liao X."/>
            <person name="Peng D."/>
            <person name="Ji J."/>
            <person name="Jenkins J."/>
            <person name="Williams M."/>
            <person name="Shu S."/>
            <person name="Plott C."/>
            <person name="Barry K."/>
            <person name="Rajasekar S."/>
            <person name="Grimwood J."/>
            <person name="Han X."/>
            <person name="Sun S."/>
            <person name="Hou Z."/>
            <person name="He W."/>
            <person name="Dai G."/>
            <person name="Sun C."/>
            <person name="Schmutz J."/>
            <person name="Leebens-Mack J.H."/>
            <person name="Li F.W."/>
            <person name="Wang L."/>
        </authorList>
    </citation>
    <scope>NUCLEOTIDE SEQUENCE [LARGE SCALE GENOMIC DNA]</scope>
    <source>
        <strain evidence="2">cv. PW_Plant_1</strain>
    </source>
</reference>
<gene>
    <name evidence="1" type="ORF">O6H91_04G116000</name>
</gene>
<evidence type="ECO:0000313" key="1">
    <source>
        <dbReference type="EMBL" id="KAJ7560147.1"/>
    </source>
</evidence>
<dbReference type="EMBL" id="CM055095">
    <property type="protein sequence ID" value="KAJ7560147.1"/>
    <property type="molecule type" value="Genomic_DNA"/>
</dbReference>
<keyword evidence="2" id="KW-1185">Reference proteome</keyword>
<organism evidence="1 2">
    <name type="scientific">Diphasiastrum complanatum</name>
    <name type="common">Issler's clubmoss</name>
    <name type="synonym">Lycopodium complanatum</name>
    <dbReference type="NCBI Taxonomy" id="34168"/>
    <lineage>
        <taxon>Eukaryota</taxon>
        <taxon>Viridiplantae</taxon>
        <taxon>Streptophyta</taxon>
        <taxon>Embryophyta</taxon>
        <taxon>Tracheophyta</taxon>
        <taxon>Lycopodiopsida</taxon>
        <taxon>Lycopodiales</taxon>
        <taxon>Lycopodiaceae</taxon>
        <taxon>Lycopodioideae</taxon>
        <taxon>Diphasiastrum</taxon>
    </lineage>
</organism>
<proteinExistence type="predicted"/>
<sequence>METGHWINITLVRAPTTIPTHRATPSNDHTYESVKLEHQLVNVPYECLKKSIRTNNRMVEKEVSAVVASVAEAVDKDMSKQEAVQHLTCLVTRLQGLKRKLDESNKNEQLQMQRSRARLDHLHSLPVGDKDVEAKWHNIKADRILLDYMLRSSYYRTAMKLAESSHIQELADIDIFLDARKVIDALRGRDCSEALQWIAENKSKFRKNKSIFEFKLRIQEFIEMVRSEKMMDAVMYARKYLAPWGATNMKELQQAMATLAFKSSTDSASYKVLFDAKQWDDLIQQFKEEFYKSYRMTVEPLLHIYLQAGLCALKTPFCLEKDCTKQDPLSDETFRQLAEPLPYAKHIHSKLVCYITKELMNENNPPLVLPNGYVYSSKALEDMANRNNGKITCPRTGDTCNFSELSKAYIS</sequence>
<accession>A0ACC2E1L3</accession>
<dbReference type="Proteomes" id="UP001162992">
    <property type="component" value="Chromosome 4"/>
</dbReference>
<protein>
    <submittedName>
        <fullName evidence="1">Uncharacterized protein</fullName>
    </submittedName>
</protein>
<comment type="caution">
    <text evidence="1">The sequence shown here is derived from an EMBL/GenBank/DDBJ whole genome shotgun (WGS) entry which is preliminary data.</text>
</comment>
<name>A0ACC2E1L3_DIPCM</name>